<organism evidence="1 2">
    <name type="scientific">Canna indica</name>
    <name type="common">Indian-shot</name>
    <dbReference type="NCBI Taxonomy" id="4628"/>
    <lineage>
        <taxon>Eukaryota</taxon>
        <taxon>Viridiplantae</taxon>
        <taxon>Streptophyta</taxon>
        <taxon>Embryophyta</taxon>
        <taxon>Tracheophyta</taxon>
        <taxon>Spermatophyta</taxon>
        <taxon>Magnoliopsida</taxon>
        <taxon>Liliopsida</taxon>
        <taxon>Zingiberales</taxon>
        <taxon>Cannaceae</taxon>
        <taxon>Canna</taxon>
    </lineage>
</organism>
<dbReference type="Proteomes" id="UP001327560">
    <property type="component" value="Chromosome 5"/>
</dbReference>
<proteinExistence type="predicted"/>
<evidence type="ECO:0000313" key="1">
    <source>
        <dbReference type="EMBL" id="WOL07480.1"/>
    </source>
</evidence>
<accession>A0AAQ3KEZ7</accession>
<reference evidence="1 2" key="1">
    <citation type="submission" date="2023-10" db="EMBL/GenBank/DDBJ databases">
        <title>Chromosome-scale genome assembly provides insights into flower coloration mechanisms of Canna indica.</title>
        <authorList>
            <person name="Li C."/>
        </authorList>
    </citation>
    <scope>NUCLEOTIDE SEQUENCE [LARGE SCALE GENOMIC DNA]</scope>
    <source>
        <tissue evidence="1">Flower</tissue>
    </source>
</reference>
<keyword evidence="2" id="KW-1185">Reference proteome</keyword>
<dbReference type="EMBL" id="CP136894">
    <property type="protein sequence ID" value="WOL07480.1"/>
    <property type="molecule type" value="Genomic_DNA"/>
</dbReference>
<evidence type="ECO:0000313" key="2">
    <source>
        <dbReference type="Proteomes" id="UP001327560"/>
    </source>
</evidence>
<gene>
    <name evidence="1" type="ORF">Cni_G16221</name>
</gene>
<sequence>MKTSKTGKKGQKIAPCSGINHLQEVGIGCHQLRDRRSHGLLLVISADLGEEGDDFERFENPNESIGGGGLSGGVRRQTVIEPSAESAMVRMMDWTSSDLPRVSSGFRKRATEDCKTQCGDVTAAK</sequence>
<protein>
    <submittedName>
        <fullName evidence="1">Uncharacterized protein</fullName>
    </submittedName>
</protein>
<name>A0AAQ3KEZ7_9LILI</name>
<dbReference type="AlphaFoldDB" id="A0AAQ3KEZ7"/>